<dbReference type="Pfam" id="PF00226">
    <property type="entry name" value="DnaJ"/>
    <property type="match status" value="1"/>
</dbReference>
<evidence type="ECO:0000259" key="6">
    <source>
        <dbReference type="PROSITE" id="PS50076"/>
    </source>
</evidence>
<dbReference type="Pfam" id="PF12796">
    <property type="entry name" value="Ank_2"/>
    <property type="match status" value="3"/>
</dbReference>
<evidence type="ECO:0000256" key="4">
    <source>
        <dbReference type="SAM" id="MobiDB-lite"/>
    </source>
</evidence>
<dbReference type="PROSITE" id="PS50076">
    <property type="entry name" value="DNAJ_2"/>
    <property type="match status" value="1"/>
</dbReference>
<dbReference type="PROSITE" id="PS50088">
    <property type="entry name" value="ANK_REPEAT"/>
    <property type="match status" value="2"/>
</dbReference>
<reference evidence="7" key="1">
    <citation type="submission" date="2021-02" db="EMBL/GenBank/DDBJ databases">
        <authorList>
            <person name="Dougan E. K."/>
            <person name="Rhodes N."/>
            <person name="Thang M."/>
            <person name="Chan C."/>
        </authorList>
    </citation>
    <scope>NUCLEOTIDE SEQUENCE</scope>
</reference>
<dbReference type="SMART" id="SM00271">
    <property type="entry name" value="DnaJ"/>
    <property type="match status" value="1"/>
</dbReference>
<name>A0A812PE71_9DINO</name>
<feature type="compositionally biased region" description="Pro residues" evidence="4">
    <location>
        <begin position="1275"/>
        <end position="1284"/>
    </location>
</feature>
<dbReference type="CDD" id="cd06257">
    <property type="entry name" value="DnaJ"/>
    <property type="match status" value="1"/>
</dbReference>
<dbReference type="InterPro" id="IPR050745">
    <property type="entry name" value="Multifunctional_regulatory"/>
</dbReference>
<dbReference type="SMART" id="SM00248">
    <property type="entry name" value="ANK"/>
    <property type="match status" value="11"/>
</dbReference>
<feature type="domain" description="J" evidence="6">
    <location>
        <begin position="1366"/>
        <end position="1436"/>
    </location>
</feature>
<dbReference type="InterPro" id="IPR015940">
    <property type="entry name" value="UBA"/>
</dbReference>
<feature type="compositionally biased region" description="Basic and acidic residues" evidence="4">
    <location>
        <begin position="237"/>
        <end position="250"/>
    </location>
</feature>
<feature type="region of interest" description="Disordered" evidence="4">
    <location>
        <begin position="620"/>
        <end position="679"/>
    </location>
</feature>
<dbReference type="PANTHER" id="PTHR24189">
    <property type="entry name" value="MYOTROPHIN"/>
    <property type="match status" value="1"/>
</dbReference>
<dbReference type="InterPro" id="IPR001623">
    <property type="entry name" value="DnaJ_domain"/>
</dbReference>
<dbReference type="OrthoDB" id="5348404at2759"/>
<feature type="compositionally biased region" description="Basic and acidic residues" evidence="4">
    <location>
        <begin position="631"/>
        <end position="640"/>
    </location>
</feature>
<dbReference type="SUPFAM" id="SSF48403">
    <property type="entry name" value="Ankyrin repeat"/>
    <property type="match status" value="2"/>
</dbReference>
<dbReference type="Proteomes" id="UP000604046">
    <property type="component" value="Unassembled WGS sequence"/>
</dbReference>
<evidence type="ECO:0000256" key="1">
    <source>
        <dbReference type="ARBA" id="ARBA00022737"/>
    </source>
</evidence>
<protein>
    <submittedName>
        <fullName evidence="7">Uncharacterized protein</fullName>
    </submittedName>
</protein>
<dbReference type="InterPro" id="IPR036869">
    <property type="entry name" value="J_dom_sf"/>
</dbReference>
<evidence type="ECO:0000259" key="5">
    <source>
        <dbReference type="PROSITE" id="PS50030"/>
    </source>
</evidence>
<gene>
    <name evidence="7" type="ORF">SNAT2548_LOCUS18198</name>
</gene>
<evidence type="ECO:0000313" key="8">
    <source>
        <dbReference type="Proteomes" id="UP000604046"/>
    </source>
</evidence>
<feature type="domain" description="UBA" evidence="5">
    <location>
        <begin position="1"/>
        <end position="43"/>
    </location>
</feature>
<feature type="compositionally biased region" description="Low complexity" evidence="4">
    <location>
        <begin position="1285"/>
        <end position="1295"/>
    </location>
</feature>
<accession>A0A812PE71</accession>
<feature type="region of interest" description="Disordered" evidence="4">
    <location>
        <begin position="229"/>
        <end position="429"/>
    </location>
</feature>
<dbReference type="SUPFAM" id="SSF46565">
    <property type="entry name" value="Chaperone J-domain"/>
    <property type="match status" value="1"/>
</dbReference>
<dbReference type="EMBL" id="CAJNDS010002137">
    <property type="protein sequence ID" value="CAE7346898.1"/>
    <property type="molecule type" value="Genomic_DNA"/>
</dbReference>
<feature type="compositionally biased region" description="Basic and acidic residues" evidence="4">
    <location>
        <begin position="352"/>
        <end position="405"/>
    </location>
</feature>
<comment type="caution">
    <text evidence="7">The sequence shown here is derived from an EMBL/GenBank/DDBJ whole genome shotgun (WGS) entry which is preliminary data.</text>
</comment>
<evidence type="ECO:0000256" key="3">
    <source>
        <dbReference type="PROSITE-ProRule" id="PRU00023"/>
    </source>
</evidence>
<feature type="repeat" description="ANK" evidence="3">
    <location>
        <begin position="935"/>
        <end position="959"/>
    </location>
</feature>
<feature type="region of interest" description="Disordered" evidence="4">
    <location>
        <begin position="1257"/>
        <end position="1304"/>
    </location>
</feature>
<dbReference type="PRINTS" id="PR00625">
    <property type="entry name" value="JDOMAIN"/>
</dbReference>
<sequence length="1436" mass="156257">MDNAFAANVARLVAHGVEEVVAKSAITRFEGDGDAALDFLLDTEEGWQFAADVLLPQEFAAQLAAQPSAARSKLRKVFATGVGRDESALHLVVADIEGGASLRAAIVRLLVAKSADVDGLSAHGDTPLLLAVRAAGAAHCDDHLAVVSELLALHADPNLGDREGETPLMEAVCTEDVGCVRRLLSARADPLKRSAAGHSAKEFCENVCSNREISELLQAWEDLVAQDPSQGPQFFRLDSDKGSETPEGGKGDGSSSSEPAPPAEPKDRAEDGDPTSPKEPAPEEEVRASEERMAREKRQAEEEEARRAAEESQRELRAEACRRREEEEEEEARRHAAERRREEEEAAAEVQARQKAEEEAQRRREEEEARERAEAEEERKRLEETRRLAEDEAERQREVWDRVPPGEELAEAEAERKREEEMPDDGEKDLSKLSCEMLEATRAFLADSSSSADTALLSQLLGPACGEDLAAVATQLKIEGNVDCLLVKLVELPAAGSFVHELLAVNGDPNATNFMQESLLLLASRSAASTDFSDAPADRLVTVHCLLSGRADPNWQDSQGETPLMEAACAGDLELCQALAEARADILHESGSGASALGFAAEHPTVLRFLRDMLPPPAKVQVPEAAASEQVDQRKVDHVEGPAPAPEEFPSWLGGTEMASEAPTRPPRSKSFRPPVAPSLPEAAAMHNAKAVSAALAQLPAGGADVLNRVDADGYTPLHLCLLAPPLSQERLACAAQLETARLLIDAHARPDCPSQRGELPLQMAAAMPFNGKTMLRLLLQAKATVDGDADEEALFHRLQASRPKATSTTKRSGPSEREVLLRAAEAHDAQRVAELLESARDPDLADLEDADGHRPLHRCLLAPPHEGRWPALLQTMKVLLAARASPNAASRESETPLLLAIRSLGGALGDEGQRLQILRQLLKANADSNQGDLQDTTPLMEAVRAGDAEVCQLLLDRGCAADRCGGARGLSAIDAAWQPACPRAVRAVFEAQGLTPSSQREATGAHLDAAQSKVTLRHVSTLLERTVCVPVSACIRDVKKLIVRLTNRGSWRRVALLSECGRALCDSDSLGGRVLLLVADARSVEAQKAAEMLLPEEERWPKWSQEELSAEAARRGLSLQRCGEVPTRESLLACLLQVKKWESQPSAELRAEALRRGLPGESSTDRVELLELLLQDLCWEHMGQEALEEECRLQGIAQPEAQETQLLLRAMRSRLRQALRWSTLDTEKLREACEMRHMASQGCTRSQLLDSLKTFKVMPKPKPKPKPKPETRPPSRPAPPPRPSAASASSAGPPQVDEDGSVQYPDWMTDRVRRLCAKYPNFSGEFLQEMEDWQDQDVEMYLYSNGFLKPGKKKGRPRPAVPLSVHFAALGLEQTASATEVRKAYRRLALVYHPDKNPEDPEAAAETFRRLAEAYEALATHFSGPGGQPSSDVAG</sequence>
<dbReference type="Gene3D" id="1.25.40.20">
    <property type="entry name" value="Ankyrin repeat-containing domain"/>
    <property type="match status" value="4"/>
</dbReference>
<dbReference type="InterPro" id="IPR036770">
    <property type="entry name" value="Ankyrin_rpt-contain_sf"/>
</dbReference>
<proteinExistence type="predicted"/>
<dbReference type="PANTHER" id="PTHR24189:SF50">
    <property type="entry name" value="ANKYRIN REPEAT AND SOCS BOX PROTEIN 2"/>
    <property type="match status" value="1"/>
</dbReference>
<keyword evidence="8" id="KW-1185">Reference proteome</keyword>
<feature type="repeat" description="ANK" evidence="3">
    <location>
        <begin position="559"/>
        <end position="591"/>
    </location>
</feature>
<feature type="compositionally biased region" description="Basic and acidic residues" evidence="4">
    <location>
        <begin position="280"/>
        <end position="343"/>
    </location>
</feature>
<evidence type="ECO:0000256" key="2">
    <source>
        <dbReference type="ARBA" id="ARBA00023043"/>
    </source>
</evidence>
<dbReference type="Gene3D" id="1.10.287.110">
    <property type="entry name" value="DnaJ domain"/>
    <property type="match status" value="1"/>
</dbReference>
<evidence type="ECO:0000313" key="7">
    <source>
        <dbReference type="EMBL" id="CAE7346898.1"/>
    </source>
</evidence>
<dbReference type="PROSITE" id="PS50030">
    <property type="entry name" value="UBA"/>
    <property type="match status" value="1"/>
</dbReference>
<dbReference type="InterPro" id="IPR002110">
    <property type="entry name" value="Ankyrin_rpt"/>
</dbReference>
<keyword evidence="2 3" id="KW-0040">ANK repeat</keyword>
<dbReference type="PROSITE" id="PS50297">
    <property type="entry name" value="ANK_REP_REGION"/>
    <property type="match status" value="2"/>
</dbReference>
<organism evidence="7 8">
    <name type="scientific">Symbiodinium natans</name>
    <dbReference type="NCBI Taxonomy" id="878477"/>
    <lineage>
        <taxon>Eukaryota</taxon>
        <taxon>Sar</taxon>
        <taxon>Alveolata</taxon>
        <taxon>Dinophyceae</taxon>
        <taxon>Suessiales</taxon>
        <taxon>Symbiodiniaceae</taxon>
        <taxon>Symbiodinium</taxon>
    </lineage>
</organism>
<keyword evidence="1" id="KW-0677">Repeat</keyword>